<dbReference type="InterPro" id="IPR009100">
    <property type="entry name" value="AcylCoA_DH/oxidase_NM_dom_sf"/>
</dbReference>
<organism evidence="7 8">
    <name type="scientific">Catenulispora pinistramenti</name>
    <dbReference type="NCBI Taxonomy" id="2705254"/>
    <lineage>
        <taxon>Bacteria</taxon>
        <taxon>Bacillati</taxon>
        <taxon>Actinomycetota</taxon>
        <taxon>Actinomycetes</taxon>
        <taxon>Catenulisporales</taxon>
        <taxon>Catenulisporaceae</taxon>
        <taxon>Catenulispora</taxon>
    </lineage>
</organism>
<protein>
    <submittedName>
        <fullName evidence="7">Acyl-CoA/acyl-ACP dehydrogenase</fullName>
    </submittedName>
</protein>
<dbReference type="Gene3D" id="1.20.140.10">
    <property type="entry name" value="Butyryl-CoA Dehydrogenase, subunit A, domain 3"/>
    <property type="match status" value="1"/>
</dbReference>
<dbReference type="RefSeq" id="WP_212007655.1">
    <property type="nucleotide sequence ID" value="NZ_JAAFYZ010000008.1"/>
</dbReference>
<proteinExistence type="inferred from homology"/>
<keyword evidence="4" id="KW-0274">FAD</keyword>
<evidence type="ECO:0000259" key="6">
    <source>
        <dbReference type="Pfam" id="PF00441"/>
    </source>
</evidence>
<dbReference type="SUPFAM" id="SSF56645">
    <property type="entry name" value="Acyl-CoA dehydrogenase NM domain-like"/>
    <property type="match status" value="1"/>
</dbReference>
<comment type="caution">
    <text evidence="7">The sequence shown here is derived from an EMBL/GenBank/DDBJ whole genome shotgun (WGS) entry which is preliminary data.</text>
</comment>
<keyword evidence="8" id="KW-1185">Reference proteome</keyword>
<dbReference type="InterPro" id="IPR046373">
    <property type="entry name" value="Acyl-CoA_Oxase/DH_mid-dom_sf"/>
</dbReference>
<name>A0ABS5KI71_9ACTN</name>
<dbReference type="Pfam" id="PF00441">
    <property type="entry name" value="Acyl-CoA_dh_1"/>
    <property type="match status" value="1"/>
</dbReference>
<dbReference type="InterPro" id="IPR009075">
    <property type="entry name" value="AcylCo_DH/oxidase_C"/>
</dbReference>
<accession>A0ABS5KI71</accession>
<comment type="similarity">
    <text evidence="2">Belongs to the acyl-CoA dehydrogenase family.</text>
</comment>
<dbReference type="PANTHER" id="PTHR43884:SF20">
    <property type="entry name" value="ACYL-COA DEHYDROGENASE FADE28"/>
    <property type="match status" value="1"/>
</dbReference>
<evidence type="ECO:0000313" key="7">
    <source>
        <dbReference type="EMBL" id="MBS2545999.1"/>
    </source>
</evidence>
<evidence type="ECO:0000256" key="5">
    <source>
        <dbReference type="ARBA" id="ARBA00023002"/>
    </source>
</evidence>
<evidence type="ECO:0000313" key="8">
    <source>
        <dbReference type="Proteomes" id="UP000730482"/>
    </source>
</evidence>
<reference evidence="7 8" key="1">
    <citation type="submission" date="2020-02" db="EMBL/GenBank/DDBJ databases">
        <title>Acidophilic actinobacteria isolated from forest soil.</title>
        <authorList>
            <person name="Golinska P."/>
        </authorList>
    </citation>
    <scope>NUCLEOTIDE SEQUENCE [LARGE SCALE GENOMIC DNA]</scope>
    <source>
        <strain evidence="7 8">NL8</strain>
    </source>
</reference>
<dbReference type="Gene3D" id="1.10.540.10">
    <property type="entry name" value="Acyl-CoA dehydrogenase/oxidase, N-terminal domain"/>
    <property type="match status" value="1"/>
</dbReference>
<dbReference type="InterPro" id="IPR037069">
    <property type="entry name" value="AcylCoA_DH/ox_N_sf"/>
</dbReference>
<evidence type="ECO:0000256" key="2">
    <source>
        <dbReference type="ARBA" id="ARBA00009347"/>
    </source>
</evidence>
<feature type="domain" description="Acyl-CoA dehydrogenase/oxidase C-terminal" evidence="6">
    <location>
        <begin position="219"/>
        <end position="343"/>
    </location>
</feature>
<gene>
    <name evidence="7" type="ORF">KGQ19_03875</name>
</gene>
<sequence>MTVVDHSVDDALEAVGELCREVFGDLDVEASRSPSYSNEAVSDEHDRRLWGILADTGLLAAVLPESVGGGGTGVPGMVRLLTDAGAALARLPLVETFVAVSVIGEKNLPAVLSGELVITAALAEHPSTIAVPLRLTGHRLNGITQLVPYPLSADLVLVPARREDGKEVLALVSLSTARIGDQVTTTGEPLGVLEFIDAEVMEVCEAVDEARALAALFSSAMLCGIAARALAMTAEYVSGRVQFGYPLATFQAVALRAADRYIDSRAMQAALWEAVRAVTEHDICSPGARYTVATAKIWAADGARRVVGSAQHLHGGFGVDITYPLHRYHAWARYWELYGGSAEAWSGDLGELIAAHPLEEDDA</sequence>
<dbReference type="PANTHER" id="PTHR43884">
    <property type="entry name" value="ACYL-COA DEHYDROGENASE"/>
    <property type="match status" value="1"/>
</dbReference>
<dbReference type="Proteomes" id="UP000730482">
    <property type="component" value="Unassembled WGS sequence"/>
</dbReference>
<evidence type="ECO:0000256" key="1">
    <source>
        <dbReference type="ARBA" id="ARBA00001974"/>
    </source>
</evidence>
<comment type="cofactor">
    <cofactor evidence="1">
        <name>FAD</name>
        <dbReference type="ChEBI" id="CHEBI:57692"/>
    </cofactor>
</comment>
<dbReference type="Gene3D" id="2.40.110.10">
    <property type="entry name" value="Butyryl-CoA Dehydrogenase, subunit A, domain 2"/>
    <property type="match status" value="1"/>
</dbReference>
<evidence type="ECO:0000256" key="3">
    <source>
        <dbReference type="ARBA" id="ARBA00022630"/>
    </source>
</evidence>
<dbReference type="InterPro" id="IPR036250">
    <property type="entry name" value="AcylCo_DH-like_C"/>
</dbReference>
<dbReference type="EMBL" id="JAAFYZ010000008">
    <property type="protein sequence ID" value="MBS2545999.1"/>
    <property type="molecule type" value="Genomic_DNA"/>
</dbReference>
<keyword evidence="5" id="KW-0560">Oxidoreductase</keyword>
<evidence type="ECO:0000256" key="4">
    <source>
        <dbReference type="ARBA" id="ARBA00022827"/>
    </source>
</evidence>
<keyword evidence="3" id="KW-0285">Flavoprotein</keyword>
<dbReference type="SUPFAM" id="SSF47203">
    <property type="entry name" value="Acyl-CoA dehydrogenase C-terminal domain-like"/>
    <property type="match status" value="1"/>
</dbReference>